<evidence type="ECO:0000313" key="7">
    <source>
        <dbReference type="Proteomes" id="UP000092401"/>
    </source>
</evidence>
<accession>A0A150INW1</accession>
<feature type="transmembrane region" description="Helical" evidence="1">
    <location>
        <begin position="60"/>
        <end position="81"/>
    </location>
</feature>
<keyword evidence="1" id="KW-0812">Transmembrane</keyword>
<dbReference type="EMBL" id="LNGE01000058">
    <property type="protein sequence ID" value="KYC44525.1"/>
    <property type="molecule type" value="Genomic_DNA"/>
</dbReference>
<accession>A0A150II63</accession>
<keyword evidence="1" id="KW-0472">Membrane</keyword>
<proteinExistence type="predicted"/>
<evidence type="ECO:0000313" key="6">
    <source>
        <dbReference type="Proteomes" id="UP000091929"/>
    </source>
</evidence>
<reference evidence="6 7" key="1">
    <citation type="journal article" date="2016" name="ISME J.">
        <title>Chasing the elusive Euryarchaeota class WSA2: genomes reveal a uniquely fastidious methyl-reducing methanogen.</title>
        <authorList>
            <person name="Nobu M.K."/>
            <person name="Narihiro T."/>
            <person name="Kuroda K."/>
            <person name="Mei R."/>
            <person name="Liu W.T."/>
        </authorList>
    </citation>
    <scope>NUCLEOTIDE SEQUENCE [LARGE SCALE GENOMIC DNA]</scope>
    <source>
        <strain evidence="3">B03fssc0709_Meth_Bin005</strain>
        <strain evidence="4">B15fssc0709_Meth_Bin003</strain>
        <strain evidence="5">BMIXfssc0709_Meth_Bin006</strain>
    </source>
</reference>
<dbReference type="AlphaFoldDB" id="A0A150II63"/>
<gene>
    <name evidence="3" type="ORF">APG10_01656</name>
    <name evidence="4" type="ORF">APG11_01721</name>
    <name evidence="5" type="ORF">APG12_01124</name>
</gene>
<evidence type="ECO:0000313" key="5">
    <source>
        <dbReference type="EMBL" id="KYC49950.1"/>
    </source>
</evidence>
<keyword evidence="1" id="KW-1133">Transmembrane helix</keyword>
<accession>A0A150IY72</accession>
<organism evidence="3 7">
    <name type="scientific">Candidatus Methanofastidiosum methylothiophilum</name>
    <dbReference type="NCBI Taxonomy" id="1705564"/>
    <lineage>
        <taxon>Archaea</taxon>
        <taxon>Methanobacteriati</taxon>
        <taxon>Methanobacteriota</taxon>
        <taxon>Stenosarchaea group</taxon>
        <taxon>Candidatus Methanofastidiosia</taxon>
        <taxon>Candidatus Methanofastidiosales</taxon>
        <taxon>Candidatus Methanofastidiosaceae</taxon>
        <taxon>Candidatus Methanofastidiosum</taxon>
    </lineage>
</organism>
<sequence>MPSLKCPKCAEKIEKEWLKCPHCNTALKISCKKCGQELKEEWVSCPNCGKKKVNYEKIKLQALVGIAIVIIGIILSNVVYLDYPFTETYIDREPYTETETYIDNEPYTVFKPITKTEKYVICGESEYPLSNKSAYSDCLIEGNYRSVSPLFYFPSPDIIPYPHSITNTSLPGKYWPESDNFLEDYYWHSIKVDPSLRKISYFSGTGVVDRSIPRDQCTCTIKEKTVTVNERTTEYKDVTKTRTLTKYKDVKKTRTVTKKVKMLDLIFGNV</sequence>
<comment type="caution">
    <text evidence="3">The sequence shown here is derived from an EMBL/GenBank/DDBJ whole genome shotgun (WGS) entry which is preliminary data.</text>
</comment>
<dbReference type="Proteomes" id="UP000092403">
    <property type="component" value="Unassembled WGS sequence"/>
</dbReference>
<protein>
    <submittedName>
        <fullName evidence="3">Double zinc ribbon</fullName>
    </submittedName>
</protein>
<name>A0A150II63_9EURY</name>
<dbReference type="Proteomes" id="UP000091929">
    <property type="component" value="Unassembled WGS sequence"/>
</dbReference>
<dbReference type="EMBL" id="LNGF01000049">
    <property type="protein sequence ID" value="KYC46719.1"/>
    <property type="molecule type" value="Genomic_DNA"/>
</dbReference>
<dbReference type="Pfam" id="PF12773">
    <property type="entry name" value="DZR"/>
    <property type="match status" value="1"/>
</dbReference>
<dbReference type="Proteomes" id="UP000092401">
    <property type="component" value="Unassembled WGS sequence"/>
</dbReference>
<evidence type="ECO:0000256" key="1">
    <source>
        <dbReference type="SAM" id="Phobius"/>
    </source>
</evidence>
<feature type="domain" description="DZANK-type" evidence="2">
    <location>
        <begin position="6"/>
        <end position="49"/>
    </location>
</feature>
<evidence type="ECO:0000313" key="4">
    <source>
        <dbReference type="EMBL" id="KYC46719.1"/>
    </source>
</evidence>
<dbReference type="InterPro" id="IPR025874">
    <property type="entry name" value="DZR"/>
</dbReference>
<evidence type="ECO:0000313" key="3">
    <source>
        <dbReference type="EMBL" id="KYC44525.1"/>
    </source>
</evidence>
<dbReference type="EMBL" id="LNJC01000022">
    <property type="protein sequence ID" value="KYC49950.1"/>
    <property type="molecule type" value="Genomic_DNA"/>
</dbReference>
<evidence type="ECO:0000259" key="2">
    <source>
        <dbReference type="Pfam" id="PF12773"/>
    </source>
</evidence>